<dbReference type="PANTHER" id="PTHR42711:SF5">
    <property type="entry name" value="ABC TRANSPORTER ATP-BINDING PROTEIN NATA"/>
    <property type="match status" value="1"/>
</dbReference>
<dbReference type="Proteomes" id="UP000750197">
    <property type="component" value="Unassembled WGS sequence"/>
</dbReference>
<dbReference type="AlphaFoldDB" id="A0A8J7YNW7"/>
<feature type="domain" description="ABC transporter" evidence="5">
    <location>
        <begin position="33"/>
        <end position="112"/>
    </location>
</feature>
<dbReference type="InterPro" id="IPR027417">
    <property type="entry name" value="P-loop_NTPase"/>
</dbReference>
<name>A0A8J7YNW7_9ARCH</name>
<dbReference type="GO" id="GO:0005524">
    <property type="term" value="F:ATP binding"/>
    <property type="evidence" value="ECO:0007669"/>
    <property type="project" value="UniProtKB-KW"/>
</dbReference>
<comment type="caution">
    <text evidence="6">The sequence shown here is derived from an EMBL/GenBank/DDBJ whole genome shotgun (WGS) entry which is preliminary data.</text>
</comment>
<evidence type="ECO:0000256" key="1">
    <source>
        <dbReference type="ARBA" id="ARBA00005417"/>
    </source>
</evidence>
<dbReference type="InterPro" id="IPR003439">
    <property type="entry name" value="ABC_transporter-like_ATP-bd"/>
</dbReference>
<feature type="non-terminal residue" evidence="6">
    <location>
        <position position="118"/>
    </location>
</feature>
<keyword evidence="4 6" id="KW-0067">ATP-binding</keyword>
<evidence type="ECO:0000256" key="2">
    <source>
        <dbReference type="ARBA" id="ARBA00022448"/>
    </source>
</evidence>
<gene>
    <name evidence="6" type="ORF">KIY12_05635</name>
</gene>
<protein>
    <submittedName>
        <fullName evidence="6">ATP-binding cassette domain-containing protein</fullName>
    </submittedName>
</protein>
<dbReference type="GO" id="GO:0016887">
    <property type="term" value="F:ATP hydrolysis activity"/>
    <property type="evidence" value="ECO:0007669"/>
    <property type="project" value="InterPro"/>
</dbReference>
<sequence>MNTVAETASGSQSVNLEIRTRNLVKNYGHVRALDNVSIDIPSGTIFGLLGPNGAGKTTLIKVLTALIKPDGGQATVAGYDILASPFEVKKRIGWVAAEVILDDDLTAWENLWLQAKLQ</sequence>
<proteinExistence type="inferred from homology"/>
<keyword evidence="2" id="KW-0813">Transport</keyword>
<dbReference type="Pfam" id="PF00005">
    <property type="entry name" value="ABC_tran"/>
    <property type="match status" value="1"/>
</dbReference>
<dbReference type="PANTHER" id="PTHR42711">
    <property type="entry name" value="ABC TRANSPORTER ATP-BINDING PROTEIN"/>
    <property type="match status" value="1"/>
</dbReference>
<dbReference type="InterPro" id="IPR050763">
    <property type="entry name" value="ABC_transporter_ATP-binding"/>
</dbReference>
<evidence type="ECO:0000313" key="7">
    <source>
        <dbReference type="Proteomes" id="UP000750197"/>
    </source>
</evidence>
<dbReference type="EMBL" id="JAHEAC010000043">
    <property type="protein sequence ID" value="MBX8644188.1"/>
    <property type="molecule type" value="Genomic_DNA"/>
</dbReference>
<dbReference type="Gene3D" id="3.40.50.300">
    <property type="entry name" value="P-loop containing nucleotide triphosphate hydrolases"/>
    <property type="match status" value="1"/>
</dbReference>
<dbReference type="SUPFAM" id="SSF52540">
    <property type="entry name" value="P-loop containing nucleoside triphosphate hydrolases"/>
    <property type="match status" value="1"/>
</dbReference>
<reference evidence="6" key="1">
    <citation type="submission" date="2021-05" db="EMBL/GenBank/DDBJ databases">
        <title>Genomic insights into ecological role and evolution of a novel Thermoplasmata order Candidatus Sysuiplasmatales.</title>
        <authorList>
            <person name="Yuan Y."/>
        </authorList>
    </citation>
    <scope>NUCLEOTIDE SEQUENCE</scope>
    <source>
        <strain evidence="6">TUT19-bin139</strain>
    </source>
</reference>
<organism evidence="6 7">
    <name type="scientific">Candidatus Sysuiplasma superficiale</name>
    <dbReference type="NCBI Taxonomy" id="2823368"/>
    <lineage>
        <taxon>Archaea</taxon>
        <taxon>Methanobacteriati</taxon>
        <taxon>Thermoplasmatota</taxon>
        <taxon>Thermoplasmata</taxon>
        <taxon>Candidatus Sysuiplasmatales</taxon>
        <taxon>Candidatus Sysuiplasmataceae</taxon>
        <taxon>Candidatus Sysuiplasma</taxon>
    </lineage>
</organism>
<accession>A0A8J7YNW7</accession>
<keyword evidence="3" id="KW-0547">Nucleotide-binding</keyword>
<evidence type="ECO:0000259" key="5">
    <source>
        <dbReference type="Pfam" id="PF00005"/>
    </source>
</evidence>
<evidence type="ECO:0000256" key="3">
    <source>
        <dbReference type="ARBA" id="ARBA00022741"/>
    </source>
</evidence>
<comment type="similarity">
    <text evidence="1">Belongs to the ABC transporter superfamily.</text>
</comment>
<evidence type="ECO:0000313" key="6">
    <source>
        <dbReference type="EMBL" id="MBX8644188.1"/>
    </source>
</evidence>
<evidence type="ECO:0000256" key="4">
    <source>
        <dbReference type="ARBA" id="ARBA00022840"/>
    </source>
</evidence>